<feature type="transmembrane region" description="Helical" evidence="1">
    <location>
        <begin position="111"/>
        <end position="130"/>
    </location>
</feature>
<comment type="caution">
    <text evidence="2">The sequence shown here is derived from an EMBL/GenBank/DDBJ whole genome shotgun (WGS) entry which is preliminary data.</text>
</comment>
<keyword evidence="1" id="KW-0472">Membrane</keyword>
<proteinExistence type="predicted"/>
<keyword evidence="1" id="KW-1133">Transmembrane helix</keyword>
<feature type="transmembrane region" description="Helical" evidence="1">
    <location>
        <begin position="20"/>
        <end position="41"/>
    </location>
</feature>
<accession>A0AA36CMK5</accession>
<keyword evidence="1" id="KW-0812">Transmembrane</keyword>
<evidence type="ECO:0000256" key="1">
    <source>
        <dbReference type="SAM" id="Phobius"/>
    </source>
</evidence>
<gene>
    <name evidence="2" type="ORF">MSPICULIGERA_LOCUS9993</name>
</gene>
<reference evidence="2" key="1">
    <citation type="submission" date="2023-06" db="EMBL/GenBank/DDBJ databases">
        <authorList>
            <person name="Delattre M."/>
        </authorList>
    </citation>
    <scope>NUCLEOTIDE SEQUENCE</scope>
    <source>
        <strain evidence="2">AF72</strain>
    </source>
</reference>
<sequence length="275" mass="30937">MTGEGSVVERIDNTLNAHYYTIAYCVVITAYVLGFAEYVYLRLVSILIPEKMKFYKTCQERADERVGKDGWHYGKWTKISHFGPSSAASLRRERVASQIRTVIHKIMYRTFLCYGLCSGIICMLIFYMVGIQDSIGDTVSQVFIYIFDALMIIYFLAFPLCTIIYHPHVYCFKSRPPTQSVDPADPSISQGVAPLVHNTTATRLASLAEIAEPSSYSASPLPSAVPPLSFPNFSERDRPESLSGRTKQWIDSGDRGIYHDFHIDEPSTMATIALD</sequence>
<protein>
    <submittedName>
        <fullName evidence="2">Uncharacterized protein</fullName>
    </submittedName>
</protein>
<dbReference type="EMBL" id="CATQJA010002573">
    <property type="protein sequence ID" value="CAJ0571590.1"/>
    <property type="molecule type" value="Genomic_DNA"/>
</dbReference>
<feature type="transmembrane region" description="Helical" evidence="1">
    <location>
        <begin position="142"/>
        <end position="165"/>
    </location>
</feature>
<evidence type="ECO:0000313" key="2">
    <source>
        <dbReference type="EMBL" id="CAJ0571590.1"/>
    </source>
</evidence>
<name>A0AA36CMK5_9BILA</name>
<evidence type="ECO:0000313" key="3">
    <source>
        <dbReference type="Proteomes" id="UP001177023"/>
    </source>
</evidence>
<dbReference type="Proteomes" id="UP001177023">
    <property type="component" value="Unassembled WGS sequence"/>
</dbReference>
<organism evidence="2 3">
    <name type="scientific">Mesorhabditis spiculigera</name>
    <dbReference type="NCBI Taxonomy" id="96644"/>
    <lineage>
        <taxon>Eukaryota</taxon>
        <taxon>Metazoa</taxon>
        <taxon>Ecdysozoa</taxon>
        <taxon>Nematoda</taxon>
        <taxon>Chromadorea</taxon>
        <taxon>Rhabditida</taxon>
        <taxon>Rhabditina</taxon>
        <taxon>Rhabditomorpha</taxon>
        <taxon>Rhabditoidea</taxon>
        <taxon>Rhabditidae</taxon>
        <taxon>Mesorhabditinae</taxon>
        <taxon>Mesorhabditis</taxon>
    </lineage>
</organism>
<feature type="non-terminal residue" evidence="2">
    <location>
        <position position="1"/>
    </location>
</feature>
<keyword evidence="3" id="KW-1185">Reference proteome</keyword>
<dbReference type="AlphaFoldDB" id="A0AA36CMK5"/>